<dbReference type="RefSeq" id="WP_268630205.1">
    <property type="nucleotide sequence ID" value="NZ_JAMDMJ010000021.1"/>
</dbReference>
<name>A0ABT4FFY1_9BACL</name>
<dbReference type="EMBL" id="JAMDMJ010000021">
    <property type="protein sequence ID" value="MCY9597428.1"/>
    <property type="molecule type" value="Genomic_DNA"/>
</dbReference>
<keyword evidence="2" id="KW-1185">Reference proteome</keyword>
<accession>A0ABT4FFY1</accession>
<evidence type="ECO:0000313" key="1">
    <source>
        <dbReference type="EMBL" id="MCY9597428.1"/>
    </source>
</evidence>
<dbReference type="Proteomes" id="UP001527202">
    <property type="component" value="Unassembled WGS sequence"/>
</dbReference>
<reference evidence="1 2" key="1">
    <citation type="submission" date="2022-05" db="EMBL/GenBank/DDBJ databases">
        <title>Genome Sequencing of Bee-Associated Microbes.</title>
        <authorList>
            <person name="Dunlap C."/>
        </authorList>
    </citation>
    <scope>NUCLEOTIDE SEQUENCE [LARGE SCALE GENOMIC DNA]</scope>
    <source>
        <strain evidence="1 2">NRRL B-23120</strain>
    </source>
</reference>
<evidence type="ECO:0000313" key="2">
    <source>
        <dbReference type="Proteomes" id="UP001527202"/>
    </source>
</evidence>
<proteinExistence type="predicted"/>
<sequence length="64" mass="7466">MNQELGTLTEGSYYLFLVSYKATSSTTVSMRVNDTQTNWGLNLGYKYFKTDDTWRRSHIKFQAT</sequence>
<feature type="non-terminal residue" evidence="1">
    <location>
        <position position="64"/>
    </location>
</feature>
<protein>
    <submittedName>
        <fullName evidence="1">Uncharacterized protein</fullName>
    </submittedName>
</protein>
<comment type="caution">
    <text evidence="1">The sequence shown here is derived from an EMBL/GenBank/DDBJ whole genome shotgun (WGS) entry which is preliminary data.</text>
</comment>
<organism evidence="1 2">
    <name type="scientific">Paenibacillus chitinolyticus</name>
    <dbReference type="NCBI Taxonomy" id="79263"/>
    <lineage>
        <taxon>Bacteria</taxon>
        <taxon>Bacillati</taxon>
        <taxon>Bacillota</taxon>
        <taxon>Bacilli</taxon>
        <taxon>Bacillales</taxon>
        <taxon>Paenibacillaceae</taxon>
        <taxon>Paenibacillus</taxon>
    </lineage>
</organism>
<gene>
    <name evidence="1" type="ORF">M5X16_16830</name>
</gene>